<name>A0A8S1INV6_9CHLO</name>
<dbReference type="SMART" id="SM00185">
    <property type="entry name" value="ARM"/>
    <property type="match status" value="2"/>
</dbReference>
<proteinExistence type="predicted"/>
<reference evidence="1" key="1">
    <citation type="submission" date="2020-12" db="EMBL/GenBank/DDBJ databases">
        <authorList>
            <person name="Iha C."/>
        </authorList>
    </citation>
    <scope>NUCLEOTIDE SEQUENCE</scope>
</reference>
<protein>
    <submittedName>
        <fullName evidence="1">Uncharacterized protein</fullName>
    </submittedName>
</protein>
<dbReference type="EMBL" id="CAJHUC010000329">
    <property type="protein sequence ID" value="CAD7695301.1"/>
    <property type="molecule type" value="Genomic_DNA"/>
</dbReference>
<accession>A0A8S1INV6</accession>
<dbReference type="OrthoDB" id="10687376at2759"/>
<dbReference type="AlphaFoldDB" id="A0A8S1INV6"/>
<organism evidence="1 2">
    <name type="scientific">Ostreobium quekettii</name>
    <dbReference type="NCBI Taxonomy" id="121088"/>
    <lineage>
        <taxon>Eukaryota</taxon>
        <taxon>Viridiplantae</taxon>
        <taxon>Chlorophyta</taxon>
        <taxon>core chlorophytes</taxon>
        <taxon>Ulvophyceae</taxon>
        <taxon>TCBD clade</taxon>
        <taxon>Bryopsidales</taxon>
        <taxon>Ostreobineae</taxon>
        <taxon>Ostreobiaceae</taxon>
        <taxon>Ostreobium</taxon>
    </lineage>
</organism>
<keyword evidence="2" id="KW-1185">Reference proteome</keyword>
<dbReference type="InterPro" id="IPR016024">
    <property type="entry name" value="ARM-type_fold"/>
</dbReference>
<dbReference type="InterPro" id="IPR011989">
    <property type="entry name" value="ARM-like"/>
</dbReference>
<dbReference type="Gene3D" id="1.25.10.10">
    <property type="entry name" value="Leucine-rich Repeat Variant"/>
    <property type="match status" value="1"/>
</dbReference>
<sequence>MCKMTFIVHLGNYRSSVFDGWLYPTKAGIWTTEESITQLNGDSFSGNIVFHDFVRTLKKFRKFLIVMEEECNRQQHKESNRTCCCRTQVIFRTPGLRIIRQLLRSGQGGFTCRRDVIEGVAAVLGEDEEDLQDIGLDAHMYKRIAVQTVYELCSHGGDSMRVAGAQAGVVLSLLRILDSDPPPRMQHAVLRALHNLCRHSLPRTQLATSGGVPSLLGIVGLGMREAKWVPRQRYDTPVGRRQQTYTGPASPGHQGSGIQQDTAFHIRALEYCSAVLRIIADAQSPEWTDDLLEGGAVPTMLEALNQSASAIVKKQALGTLTSLASIRDSRAPEFIALEGGCSALMNLRVDASQSHAGQVDDADQWLAWTSLALYHLLENKHTKRYVLKAARETLDGDARGISIGMLKQLFAPCVDNVDVDWIVAL</sequence>
<dbReference type="InterPro" id="IPR000225">
    <property type="entry name" value="Armadillo"/>
</dbReference>
<gene>
    <name evidence="1" type="ORF">OSTQU699_LOCUS662</name>
</gene>
<evidence type="ECO:0000313" key="1">
    <source>
        <dbReference type="EMBL" id="CAD7695301.1"/>
    </source>
</evidence>
<evidence type="ECO:0000313" key="2">
    <source>
        <dbReference type="Proteomes" id="UP000708148"/>
    </source>
</evidence>
<dbReference type="Proteomes" id="UP000708148">
    <property type="component" value="Unassembled WGS sequence"/>
</dbReference>
<comment type="caution">
    <text evidence="1">The sequence shown here is derived from an EMBL/GenBank/DDBJ whole genome shotgun (WGS) entry which is preliminary data.</text>
</comment>
<dbReference type="SUPFAM" id="SSF48371">
    <property type="entry name" value="ARM repeat"/>
    <property type="match status" value="1"/>
</dbReference>